<keyword evidence="1" id="KW-1133">Transmembrane helix</keyword>
<accession>A0A835JN36</accession>
<evidence type="ECO:0000313" key="2">
    <source>
        <dbReference type="EMBL" id="KAF9674175.1"/>
    </source>
</evidence>
<keyword evidence="1" id="KW-0472">Membrane</keyword>
<gene>
    <name evidence="2" type="ORF">SADUNF_Sadunf10G0100200</name>
</gene>
<sequence>MKDLASAGATKRPPCCMLVLTKPTKGELGKEDQDKLRADYDQVVSDVRVCNRVAVVVAARFFVLALLAPPFLL</sequence>
<dbReference type="OrthoDB" id="5364946at2759"/>
<proteinExistence type="predicted"/>
<evidence type="ECO:0000256" key="1">
    <source>
        <dbReference type="SAM" id="Phobius"/>
    </source>
</evidence>
<dbReference type="AlphaFoldDB" id="A0A835JN36"/>
<feature type="transmembrane region" description="Helical" evidence="1">
    <location>
        <begin position="53"/>
        <end position="72"/>
    </location>
</feature>
<protein>
    <submittedName>
        <fullName evidence="2">Uncharacterized protein</fullName>
    </submittedName>
</protein>
<comment type="caution">
    <text evidence="2">The sequence shown here is derived from an EMBL/GenBank/DDBJ whole genome shotgun (WGS) entry which is preliminary data.</text>
</comment>
<dbReference type="EMBL" id="JADGMS010000010">
    <property type="protein sequence ID" value="KAF9674175.1"/>
    <property type="molecule type" value="Genomic_DNA"/>
</dbReference>
<keyword evidence="3" id="KW-1185">Reference proteome</keyword>
<reference evidence="2 3" key="1">
    <citation type="submission" date="2020-10" db="EMBL/GenBank/DDBJ databases">
        <title>Plant Genome Project.</title>
        <authorList>
            <person name="Zhang R.-G."/>
        </authorList>
    </citation>
    <scope>NUCLEOTIDE SEQUENCE [LARGE SCALE GENOMIC DNA]</scope>
    <source>
        <strain evidence="2">FAFU-HL-1</strain>
        <tissue evidence="2">Leaf</tissue>
    </source>
</reference>
<dbReference type="Gene3D" id="3.30.1330.30">
    <property type="match status" value="1"/>
</dbReference>
<keyword evidence="1" id="KW-0812">Transmembrane</keyword>
<dbReference type="InterPro" id="IPR029064">
    <property type="entry name" value="Ribosomal_eL30-like_sf"/>
</dbReference>
<dbReference type="Proteomes" id="UP000657918">
    <property type="component" value="Unassembled WGS sequence"/>
</dbReference>
<organism evidence="2 3">
    <name type="scientific">Salix dunnii</name>
    <dbReference type="NCBI Taxonomy" id="1413687"/>
    <lineage>
        <taxon>Eukaryota</taxon>
        <taxon>Viridiplantae</taxon>
        <taxon>Streptophyta</taxon>
        <taxon>Embryophyta</taxon>
        <taxon>Tracheophyta</taxon>
        <taxon>Spermatophyta</taxon>
        <taxon>Magnoliopsida</taxon>
        <taxon>eudicotyledons</taxon>
        <taxon>Gunneridae</taxon>
        <taxon>Pentapetalae</taxon>
        <taxon>rosids</taxon>
        <taxon>fabids</taxon>
        <taxon>Malpighiales</taxon>
        <taxon>Salicaceae</taxon>
        <taxon>Saliceae</taxon>
        <taxon>Salix</taxon>
    </lineage>
</organism>
<name>A0A835JN36_9ROSI</name>
<evidence type="ECO:0000313" key="3">
    <source>
        <dbReference type="Proteomes" id="UP000657918"/>
    </source>
</evidence>